<comment type="caution">
    <text evidence="1">The sequence shown here is derived from an EMBL/GenBank/DDBJ whole genome shotgun (WGS) entry which is preliminary data.</text>
</comment>
<dbReference type="EMBL" id="QFAY01000023">
    <property type="protein sequence ID" value="MBP2621734.1"/>
    <property type="molecule type" value="Genomic_DNA"/>
</dbReference>
<proteinExistence type="predicted"/>
<evidence type="ECO:0000313" key="1">
    <source>
        <dbReference type="EMBL" id="MBP2621734.1"/>
    </source>
</evidence>
<reference evidence="1 2" key="1">
    <citation type="submission" date="2018-05" db="EMBL/GenBank/DDBJ databases">
        <title>Draft genome sequence of Streptococcus panodentis CCUG 70867T.</title>
        <authorList>
            <person name="Salva-Serra F."/>
            <person name="Mendez V."/>
            <person name="Jaen-Luchoro D."/>
            <person name="Gonzales-Siles L."/>
            <person name="Karlsson R."/>
            <person name="Engstrom-Jakobsson H."/>
            <person name="Busquets A."/>
            <person name="Gomila M."/>
            <person name="Pineiro-Iglesias B."/>
            <person name="Bennasar-Figueras A."/>
            <person name="Seeger M."/>
            <person name="Moore E."/>
        </authorList>
    </citation>
    <scope>NUCLEOTIDE SEQUENCE [LARGE SCALE GENOMIC DNA]</scope>
    <source>
        <strain evidence="1 2">CCUG 70867</strain>
    </source>
</reference>
<accession>A0ABS5AYS9</accession>
<keyword evidence="2" id="KW-1185">Reference proteome</keyword>
<organism evidence="1 2">
    <name type="scientific">Streptococcus panodentis</name>
    <dbReference type="NCBI Taxonomy" id="1581472"/>
    <lineage>
        <taxon>Bacteria</taxon>
        <taxon>Bacillati</taxon>
        <taxon>Bacillota</taxon>
        <taxon>Bacilli</taxon>
        <taxon>Lactobacillales</taxon>
        <taxon>Streptococcaceae</taxon>
        <taxon>Streptococcus</taxon>
    </lineage>
</organism>
<sequence length="230" mass="26679">MIFTLESLYALHMLNFDGYSEELFLLPLPKAADEEKAVQLKQILEQGVSDLKNMGLIDENNEPTTACLAKGVYLQKYQEAYSHCEVDDRYYCAQLADSNRWYHIVIEKVGENAYRIDRIHSFQFLGMTIQGHPFLSQIPEREINPAAPDWQSYSEERLIIYYGKAPALRVTSYSGQSRSKDYLYLNAPSSLYQYDVLEQRIRSISTDGMKKEIINQLKVRIQPCQRLVFP</sequence>
<gene>
    <name evidence="1" type="ORF">DHL47_10475</name>
</gene>
<dbReference type="Proteomes" id="UP001519349">
    <property type="component" value="Unassembled WGS sequence"/>
</dbReference>
<evidence type="ECO:0000313" key="2">
    <source>
        <dbReference type="Proteomes" id="UP001519349"/>
    </source>
</evidence>
<name>A0ABS5AYS9_9STRE</name>
<protein>
    <submittedName>
        <fullName evidence="1">Uncharacterized protein</fullName>
    </submittedName>
</protein>